<gene>
    <name evidence="8" type="primary">mltF</name>
    <name evidence="11" type="ORF">SAMN04488120_1037</name>
</gene>
<evidence type="ECO:0000256" key="4">
    <source>
        <dbReference type="ARBA" id="ARBA00023136"/>
    </source>
</evidence>
<name>A0A1I2I5V0_9GAMM</name>
<comment type="similarity">
    <text evidence="1">Belongs to the transglycosylase Slt family.</text>
</comment>
<dbReference type="PANTHER" id="PTHR35936:SF32">
    <property type="entry name" value="MEMBRANE-BOUND LYTIC MUREIN TRANSGLYCOSYLASE F"/>
    <property type="match status" value="1"/>
</dbReference>
<keyword evidence="6 8" id="KW-0456">Lyase</keyword>
<proteinExistence type="inferred from homology"/>
<keyword evidence="4 8" id="KW-0472">Membrane</keyword>
<dbReference type="InterPro" id="IPR001638">
    <property type="entry name" value="Solute-binding_3/MltF_N"/>
</dbReference>
<dbReference type="NCBIfam" id="NF008112">
    <property type="entry name" value="PRK10859.1"/>
    <property type="match status" value="1"/>
</dbReference>
<accession>A0A1I2I5V0</accession>
<dbReference type="HAMAP" id="MF_02016">
    <property type="entry name" value="MltF"/>
    <property type="match status" value="1"/>
</dbReference>
<protein>
    <recommendedName>
        <fullName evidence="8">Membrane-bound lytic murein transglycosylase F</fullName>
        <ecNumber evidence="8">4.2.2.n1</ecNumber>
    </recommendedName>
    <alternativeName>
        <fullName evidence="8">Murein lyase F</fullName>
    </alternativeName>
</protein>
<dbReference type="GO" id="GO:0016998">
    <property type="term" value="P:cell wall macromolecule catabolic process"/>
    <property type="evidence" value="ECO:0007669"/>
    <property type="project" value="UniProtKB-UniRule"/>
</dbReference>
<dbReference type="InterPro" id="IPR023346">
    <property type="entry name" value="Lysozyme-like_dom_sf"/>
</dbReference>
<evidence type="ECO:0000256" key="7">
    <source>
        <dbReference type="ARBA" id="ARBA00023316"/>
    </source>
</evidence>
<evidence type="ECO:0000256" key="2">
    <source>
        <dbReference type="ARBA" id="ARBA00010333"/>
    </source>
</evidence>
<dbReference type="CDD" id="cd13403">
    <property type="entry name" value="MLTF-like"/>
    <property type="match status" value="1"/>
</dbReference>
<dbReference type="GO" id="GO:0009279">
    <property type="term" value="C:cell outer membrane"/>
    <property type="evidence" value="ECO:0007669"/>
    <property type="project" value="UniProtKB-SubCell"/>
</dbReference>
<dbReference type="Pfam" id="PF01464">
    <property type="entry name" value="SLT"/>
    <property type="match status" value="1"/>
</dbReference>
<dbReference type="InterPro" id="IPR008258">
    <property type="entry name" value="Transglycosylase_SLT_dom_1"/>
</dbReference>
<feature type="region of interest" description="Disordered" evidence="9">
    <location>
        <begin position="470"/>
        <end position="495"/>
    </location>
</feature>
<evidence type="ECO:0000256" key="5">
    <source>
        <dbReference type="ARBA" id="ARBA00023237"/>
    </source>
</evidence>
<feature type="domain" description="Solute-binding protein family 3/N-terminal" evidence="10">
    <location>
        <begin position="51"/>
        <end position="275"/>
    </location>
</feature>
<dbReference type="GO" id="GO:0071555">
    <property type="term" value="P:cell wall organization"/>
    <property type="evidence" value="ECO:0007669"/>
    <property type="project" value="UniProtKB-KW"/>
</dbReference>
<dbReference type="AlphaFoldDB" id="A0A1I2I5V0"/>
<dbReference type="GO" id="GO:0008933">
    <property type="term" value="F:peptidoglycan lytic transglycosylase activity"/>
    <property type="evidence" value="ECO:0007669"/>
    <property type="project" value="UniProtKB-UniRule"/>
</dbReference>
<dbReference type="SUPFAM" id="SSF53955">
    <property type="entry name" value="Lysozyme-like"/>
    <property type="match status" value="1"/>
</dbReference>
<evidence type="ECO:0000259" key="10">
    <source>
        <dbReference type="SMART" id="SM00062"/>
    </source>
</evidence>
<dbReference type="SUPFAM" id="SSF53850">
    <property type="entry name" value="Periplasmic binding protein-like II"/>
    <property type="match status" value="1"/>
</dbReference>
<dbReference type="EMBL" id="FOOC01000003">
    <property type="protein sequence ID" value="SFF36993.1"/>
    <property type="molecule type" value="Genomic_DNA"/>
</dbReference>
<evidence type="ECO:0000256" key="9">
    <source>
        <dbReference type="SAM" id="MobiDB-lite"/>
    </source>
</evidence>
<keyword evidence="5 8" id="KW-0998">Cell outer membrane</keyword>
<organism evidence="11 12">
    <name type="scientific">Fontimonas thermophila</name>
    <dbReference type="NCBI Taxonomy" id="1076937"/>
    <lineage>
        <taxon>Bacteria</taxon>
        <taxon>Pseudomonadati</taxon>
        <taxon>Pseudomonadota</taxon>
        <taxon>Gammaproteobacteria</taxon>
        <taxon>Nevskiales</taxon>
        <taxon>Nevskiaceae</taxon>
        <taxon>Fontimonas</taxon>
    </lineage>
</organism>
<keyword evidence="12" id="KW-1185">Reference proteome</keyword>
<comment type="subcellular location">
    <subcellularLocation>
        <location evidence="8">Cell outer membrane</location>
        <topology evidence="8">Peripheral membrane protein</topology>
    </subcellularLocation>
    <text evidence="8">Attached to the inner leaflet of the outer membrane.</text>
</comment>
<evidence type="ECO:0000256" key="6">
    <source>
        <dbReference type="ARBA" id="ARBA00023239"/>
    </source>
</evidence>
<dbReference type="CDD" id="cd01009">
    <property type="entry name" value="PBP2_YfhD_N"/>
    <property type="match status" value="1"/>
</dbReference>
<dbReference type="PROSITE" id="PS00922">
    <property type="entry name" value="TRANSGLYCOSYLASE"/>
    <property type="match status" value="1"/>
</dbReference>
<feature type="compositionally biased region" description="Basic and acidic residues" evidence="9">
    <location>
        <begin position="478"/>
        <end position="489"/>
    </location>
</feature>
<evidence type="ECO:0000313" key="11">
    <source>
        <dbReference type="EMBL" id="SFF36993.1"/>
    </source>
</evidence>
<dbReference type="STRING" id="1076937.SAMN04488120_1037"/>
<comment type="similarity">
    <text evidence="2">Belongs to the bacterial solute-binding protein 3 family.</text>
</comment>
<sequence length="495" mass="55182">MKTSATPTSVLPLLGRLMRLGPLLLVGAWLTLISTCSPRPSLLEEVRTLGVLRVATVNSPTTYYIGPAGEPAGFEYDLVAGFAKWLGVELELRLAANPPEATEMVRSGTAHLAAAGIGVSESRKAHLRFTRPVQTVTPMLVYRKGSDRPQDLGSLRGTLRIIAGGVHAERLRQLKAERYPQLAWEETADAESEELLLAVASGEIDYTIANSDLIALNQRYYPELRVAFPVGDAQPLAWAFPADRDRSLLDAAERYLEEIGEAELARLHDRYYGHVEHVDDYGVMTLATHVQTRLPRYRQAFEHAASQTGLDWRLLAAIGYQESHWDADATSPTGVRGIMQLTAATAALLAIDREDPTQSILGGARYFRQLLDKLPPEITEPDRTWLALAAYNMGYGHLLDARELTRELGGDPNRWLDVRERLPLLTQYKWHSRTKYGYARGHQARIYVGNVRTYYDMLVWMTGIPAMAAEPSPQPVEPPKDKREKDPLKIDSPIL</sequence>
<reference evidence="11 12" key="1">
    <citation type="submission" date="2016-10" db="EMBL/GenBank/DDBJ databases">
        <authorList>
            <person name="de Groot N.N."/>
        </authorList>
    </citation>
    <scope>NUCLEOTIDE SEQUENCE [LARGE SCALE GENOMIC DNA]</scope>
    <source>
        <strain evidence="11 12">DSM 23609</strain>
    </source>
</reference>
<comment type="similarity">
    <text evidence="8">In the C-terminal section; belongs to the transglycosylase Slt family.</text>
</comment>
<keyword evidence="7 8" id="KW-0961">Cell wall biogenesis/degradation</keyword>
<dbReference type="InterPro" id="IPR023703">
    <property type="entry name" value="MltF"/>
</dbReference>
<comment type="similarity">
    <text evidence="8">In the N-terminal section; belongs to the bacterial solute-binding protein 3 family.</text>
</comment>
<comment type="function">
    <text evidence="8">Murein-degrading enzyme that degrades murein glycan strands and insoluble, high-molecular weight murein sacculi, with the concomitant formation of a 1,6-anhydromuramoyl product. Lytic transglycosylases (LTs) play an integral role in the metabolism of the peptidoglycan (PG) sacculus. Their lytic action creates space within the PG sacculus to allow for its expansion as well as for the insertion of various structures such as secretion systems and flagella.</text>
</comment>
<comment type="catalytic activity">
    <reaction evidence="8">
        <text>Exolytic cleavage of the (1-&gt;4)-beta-glycosidic linkage between N-acetylmuramic acid (MurNAc) and N-acetylglucosamine (GlcNAc) residues in peptidoglycan, from either the reducing or the non-reducing ends of the peptidoglycan chains, with concomitant formation of a 1,6-anhydrobond in the MurNAc residue.</text>
        <dbReference type="EC" id="4.2.2.n1"/>
    </reaction>
</comment>
<dbReference type="Proteomes" id="UP000199771">
    <property type="component" value="Unassembled WGS sequence"/>
</dbReference>
<evidence type="ECO:0000313" key="12">
    <source>
        <dbReference type="Proteomes" id="UP000199771"/>
    </source>
</evidence>
<dbReference type="InterPro" id="IPR000189">
    <property type="entry name" value="Transglyc_AS"/>
</dbReference>
<dbReference type="Pfam" id="PF00497">
    <property type="entry name" value="SBP_bac_3"/>
    <property type="match status" value="1"/>
</dbReference>
<dbReference type="GO" id="GO:0009253">
    <property type="term" value="P:peptidoglycan catabolic process"/>
    <property type="evidence" value="ECO:0007669"/>
    <property type="project" value="TreeGrafter"/>
</dbReference>
<feature type="region of interest" description="LT domain" evidence="8">
    <location>
        <begin position="276"/>
        <end position="495"/>
    </location>
</feature>
<dbReference type="SMART" id="SM00062">
    <property type="entry name" value="PBPb"/>
    <property type="match status" value="1"/>
</dbReference>
<evidence type="ECO:0000256" key="8">
    <source>
        <dbReference type="HAMAP-Rule" id="MF_02016"/>
    </source>
</evidence>
<feature type="active site" evidence="8">
    <location>
        <position position="322"/>
    </location>
</feature>
<evidence type="ECO:0000256" key="1">
    <source>
        <dbReference type="ARBA" id="ARBA00007734"/>
    </source>
</evidence>
<dbReference type="Gene3D" id="1.10.530.10">
    <property type="match status" value="1"/>
</dbReference>
<dbReference type="Gene3D" id="3.40.190.10">
    <property type="entry name" value="Periplasmic binding protein-like II"/>
    <property type="match status" value="2"/>
</dbReference>
<comment type="caution">
    <text evidence="8">Lacks conserved residue(s) required for the propagation of feature annotation.</text>
</comment>
<keyword evidence="3 8" id="KW-0732">Signal</keyword>
<dbReference type="OrthoDB" id="9815002at2"/>
<comment type="domain">
    <text evidence="8">The N-terminal domain does not have lytic activity and probably modulates enzymatic activity. The C-terminal domain is the catalytic active domain.</text>
</comment>
<dbReference type="EC" id="4.2.2.n1" evidence="8"/>
<dbReference type="PANTHER" id="PTHR35936">
    <property type="entry name" value="MEMBRANE-BOUND LYTIC MUREIN TRANSGLYCOSYLASE F"/>
    <property type="match status" value="1"/>
</dbReference>
<evidence type="ECO:0000256" key="3">
    <source>
        <dbReference type="ARBA" id="ARBA00022729"/>
    </source>
</evidence>